<comment type="caution">
    <text evidence="6">The sequence shown here is derived from an EMBL/GenBank/DDBJ whole genome shotgun (WGS) entry which is preliminary data.</text>
</comment>
<dbReference type="SUPFAM" id="SSF52266">
    <property type="entry name" value="SGNH hydrolase"/>
    <property type="match status" value="1"/>
</dbReference>
<dbReference type="PANTHER" id="PTHR22835:SF681">
    <property type="entry name" value="OS01G0216300 PROTEIN"/>
    <property type="match status" value="1"/>
</dbReference>
<evidence type="ECO:0000256" key="5">
    <source>
        <dbReference type="SAM" id="SignalP"/>
    </source>
</evidence>
<dbReference type="InterPro" id="IPR001087">
    <property type="entry name" value="GDSL"/>
</dbReference>
<dbReference type="Proteomes" id="UP001140206">
    <property type="component" value="Chromosome 5"/>
</dbReference>
<dbReference type="Gene3D" id="3.40.50.1110">
    <property type="entry name" value="SGNH hydrolase"/>
    <property type="match status" value="1"/>
</dbReference>
<evidence type="ECO:0000313" key="7">
    <source>
        <dbReference type="Proteomes" id="UP001140206"/>
    </source>
</evidence>
<reference evidence="6" key="1">
    <citation type="submission" date="2022-08" db="EMBL/GenBank/DDBJ databases">
        <authorList>
            <person name="Marques A."/>
        </authorList>
    </citation>
    <scope>NUCLEOTIDE SEQUENCE</scope>
    <source>
        <strain evidence="6">RhyPub2mFocal</strain>
        <tissue evidence="6">Leaves</tissue>
    </source>
</reference>
<evidence type="ECO:0000256" key="3">
    <source>
        <dbReference type="ARBA" id="ARBA00022801"/>
    </source>
</evidence>
<dbReference type="Pfam" id="PF00657">
    <property type="entry name" value="Lipase_GDSL"/>
    <property type="match status" value="1"/>
</dbReference>
<dbReference type="InterPro" id="IPR036514">
    <property type="entry name" value="SGNH_hydro_sf"/>
</dbReference>
<sequence length="380" mass="42007">MKLLVLRFLLLISCFSHSYATKDQPYNAIFSFGNSYADTGNFVTLENGATPYEHLPYGMTYFGEPTGRASDGRLVIDFIAQALGLPLIPPYFSHGQNFSRGANFAVIGATALSLDYLKQRGIPTLLPVDTSINTQLGWFDQLKPLLCDTTESCQDFFSRSLFILGEFGGNDYAFILSAGKSISEVKSYMPVVIDTIRQAAESLLKQGALHIIIPGILPSGCVPIRLTIYASKNKSDYDSLGCLKQYNTLGFHHNMMLKETVAQLQSTYPLAKFIYADYYEPVIQFLQNPNKFGFTVKEPLRICCGGGGPYNYNSSATCGQPGVSACSNPSTYINWDGIHLTEAAYKIIATGWLNGRYAHPPVSFSVQEILNYSENIVTHW</sequence>
<feature type="chain" id="PRO_5043563687" evidence="5">
    <location>
        <begin position="21"/>
        <end position="380"/>
    </location>
</feature>
<evidence type="ECO:0000256" key="1">
    <source>
        <dbReference type="ARBA" id="ARBA00008668"/>
    </source>
</evidence>
<dbReference type="AlphaFoldDB" id="A0AAV8CC05"/>
<feature type="signal peptide" evidence="5">
    <location>
        <begin position="1"/>
        <end position="20"/>
    </location>
</feature>
<name>A0AAV8CC05_9POAL</name>
<keyword evidence="2 5" id="KW-0732">Signal</keyword>
<keyword evidence="7" id="KW-1185">Reference proteome</keyword>
<evidence type="ECO:0000256" key="4">
    <source>
        <dbReference type="ARBA" id="ARBA00023180"/>
    </source>
</evidence>
<keyword evidence="3" id="KW-0378">Hydrolase</keyword>
<dbReference type="PANTHER" id="PTHR22835">
    <property type="entry name" value="ZINC FINGER FYVE DOMAIN CONTAINING PROTEIN"/>
    <property type="match status" value="1"/>
</dbReference>
<keyword evidence="4" id="KW-0325">Glycoprotein</keyword>
<gene>
    <name evidence="6" type="ORF">LUZ62_086784</name>
</gene>
<comment type="similarity">
    <text evidence="1">Belongs to the 'GDSL' lipolytic enzyme family.</text>
</comment>
<organism evidence="6 7">
    <name type="scientific">Rhynchospora pubera</name>
    <dbReference type="NCBI Taxonomy" id="906938"/>
    <lineage>
        <taxon>Eukaryota</taxon>
        <taxon>Viridiplantae</taxon>
        <taxon>Streptophyta</taxon>
        <taxon>Embryophyta</taxon>
        <taxon>Tracheophyta</taxon>
        <taxon>Spermatophyta</taxon>
        <taxon>Magnoliopsida</taxon>
        <taxon>Liliopsida</taxon>
        <taxon>Poales</taxon>
        <taxon>Cyperaceae</taxon>
        <taxon>Cyperoideae</taxon>
        <taxon>Rhynchosporeae</taxon>
        <taxon>Rhynchospora</taxon>
    </lineage>
</organism>
<dbReference type="EMBL" id="JAMFTS010000005">
    <property type="protein sequence ID" value="KAJ4752379.1"/>
    <property type="molecule type" value="Genomic_DNA"/>
</dbReference>
<accession>A0AAV8CC05</accession>
<dbReference type="GO" id="GO:0016788">
    <property type="term" value="F:hydrolase activity, acting on ester bonds"/>
    <property type="evidence" value="ECO:0007669"/>
    <property type="project" value="InterPro"/>
</dbReference>
<protein>
    <submittedName>
        <fullName evidence="6">GDSL esterase/lipase</fullName>
    </submittedName>
</protein>
<dbReference type="CDD" id="cd01837">
    <property type="entry name" value="SGNH_plant_lipase_like"/>
    <property type="match status" value="1"/>
</dbReference>
<proteinExistence type="inferred from homology"/>
<evidence type="ECO:0000256" key="2">
    <source>
        <dbReference type="ARBA" id="ARBA00022729"/>
    </source>
</evidence>
<dbReference type="InterPro" id="IPR035669">
    <property type="entry name" value="SGNH_plant_lipase-like"/>
</dbReference>
<evidence type="ECO:0000313" key="6">
    <source>
        <dbReference type="EMBL" id="KAJ4752379.1"/>
    </source>
</evidence>